<dbReference type="AlphaFoldDB" id="A0A8J1MJG5"/>
<evidence type="ECO:0000256" key="3">
    <source>
        <dbReference type="ARBA" id="ARBA00022840"/>
    </source>
</evidence>
<evidence type="ECO:0000313" key="6">
    <source>
        <dbReference type="RefSeq" id="XP_041441536.1"/>
    </source>
</evidence>
<keyword evidence="2" id="KW-0547">Nucleotide-binding</keyword>
<keyword evidence="1" id="KW-0436">Ligase</keyword>
<sequence length="277" mass="32007">MNTLTKRLWKCISYCFPFRKKKPNDNAVEEIEIKQESLEKQPIEANSERETSYEVNSERETTIEANSEIETSNEVNIERETTIEANSEIETSNEVNIERETTIEAKRKSETAKKPNVSPERDKLYCDECVSRQKRCFKDQVKTAVAVSNVPAPGILLVYVVNISILGEKNLKMTLHRESISYNNKNIFWTDYNVFTDFERGLISRGWVKKIAPTFNAGPKETIFCDPTYGHKIISLYDIQPSLLLSRNIIQLPLLKEDQITNHFYSVHFTSKVSQLQ</sequence>
<accession>A0A8J1MJG5</accession>
<evidence type="ECO:0000256" key="2">
    <source>
        <dbReference type="ARBA" id="ARBA00022741"/>
    </source>
</evidence>
<protein>
    <submittedName>
        <fullName evidence="6">Uncharacterized protein LOC108710627</fullName>
    </submittedName>
</protein>
<evidence type="ECO:0000256" key="1">
    <source>
        <dbReference type="ARBA" id="ARBA00022598"/>
    </source>
</evidence>
<feature type="region of interest" description="Disordered" evidence="4">
    <location>
        <begin position="39"/>
        <end position="63"/>
    </location>
</feature>
<keyword evidence="3" id="KW-0067">ATP-binding</keyword>
<dbReference type="PANTHER" id="PTHR45870">
    <property type="entry name" value="TUBULIN MONOGLYCYLASE TTLL3"/>
    <property type="match status" value="1"/>
</dbReference>
<dbReference type="InterPro" id="IPR051437">
    <property type="entry name" value="TTLL_monoglycylase"/>
</dbReference>
<dbReference type="Proteomes" id="UP000186698">
    <property type="component" value="Chromosome 3L"/>
</dbReference>
<keyword evidence="5" id="KW-1185">Reference proteome</keyword>
<evidence type="ECO:0000313" key="5">
    <source>
        <dbReference type="Proteomes" id="UP000186698"/>
    </source>
</evidence>
<dbReference type="GeneID" id="108710627"/>
<name>A0A8J1MJG5_XENLA</name>
<dbReference type="PANTHER" id="PTHR45870:SF7">
    <property type="entry name" value="TUBULIN MONOGLYCYLASE TTLL3-LIKE ISOFORM X2"/>
    <property type="match status" value="1"/>
</dbReference>
<dbReference type="GO" id="GO:0003341">
    <property type="term" value="P:cilium movement"/>
    <property type="evidence" value="ECO:0007669"/>
    <property type="project" value="TreeGrafter"/>
</dbReference>
<dbReference type="GO" id="GO:0070736">
    <property type="term" value="F:protein-glycine ligase activity, initiating"/>
    <property type="evidence" value="ECO:0007669"/>
    <property type="project" value="TreeGrafter"/>
</dbReference>
<proteinExistence type="predicted"/>
<feature type="compositionally biased region" description="Basic and acidic residues" evidence="4">
    <location>
        <begin position="39"/>
        <end position="62"/>
    </location>
</feature>
<evidence type="ECO:0000256" key="4">
    <source>
        <dbReference type="SAM" id="MobiDB-lite"/>
    </source>
</evidence>
<reference evidence="6" key="1">
    <citation type="submission" date="2025-08" db="UniProtKB">
        <authorList>
            <consortium name="RefSeq"/>
        </authorList>
    </citation>
    <scope>IDENTIFICATION</scope>
    <source>
        <strain evidence="6">J_2021</strain>
        <tissue evidence="6">Erythrocytes</tissue>
    </source>
</reference>
<dbReference type="KEGG" id="xla:108710627"/>
<dbReference type="GO" id="GO:0015630">
    <property type="term" value="C:microtubule cytoskeleton"/>
    <property type="evidence" value="ECO:0007669"/>
    <property type="project" value="TreeGrafter"/>
</dbReference>
<dbReference type="GO" id="GO:0005930">
    <property type="term" value="C:axoneme"/>
    <property type="evidence" value="ECO:0007669"/>
    <property type="project" value="TreeGrafter"/>
</dbReference>
<dbReference type="GO" id="GO:0060271">
    <property type="term" value="P:cilium assembly"/>
    <property type="evidence" value="ECO:0007669"/>
    <property type="project" value="TreeGrafter"/>
</dbReference>
<organism evidence="5 6">
    <name type="scientific">Xenopus laevis</name>
    <name type="common">African clawed frog</name>
    <dbReference type="NCBI Taxonomy" id="8355"/>
    <lineage>
        <taxon>Eukaryota</taxon>
        <taxon>Metazoa</taxon>
        <taxon>Chordata</taxon>
        <taxon>Craniata</taxon>
        <taxon>Vertebrata</taxon>
        <taxon>Euteleostomi</taxon>
        <taxon>Amphibia</taxon>
        <taxon>Batrachia</taxon>
        <taxon>Anura</taxon>
        <taxon>Pipoidea</taxon>
        <taxon>Pipidae</taxon>
        <taxon>Xenopodinae</taxon>
        <taxon>Xenopus</taxon>
        <taxon>Xenopus</taxon>
    </lineage>
</organism>
<dbReference type="GO" id="GO:0005524">
    <property type="term" value="F:ATP binding"/>
    <property type="evidence" value="ECO:0007669"/>
    <property type="project" value="UniProtKB-KW"/>
</dbReference>
<dbReference type="RefSeq" id="XP_041441536.1">
    <property type="nucleotide sequence ID" value="XM_041585602.1"/>
</dbReference>
<gene>
    <name evidence="6" type="primary">LOC108710627</name>
</gene>